<dbReference type="RefSeq" id="WP_345709300.1">
    <property type="nucleotide sequence ID" value="NZ_BAABKV010000001.1"/>
</dbReference>
<evidence type="ECO:0000313" key="3">
    <source>
        <dbReference type="Proteomes" id="UP001596435"/>
    </source>
</evidence>
<reference evidence="3" key="1">
    <citation type="journal article" date="2019" name="Int. J. Syst. Evol. Microbiol.">
        <title>The Global Catalogue of Microorganisms (GCM) 10K type strain sequencing project: providing services to taxonomists for standard genome sequencing and annotation.</title>
        <authorList>
            <consortium name="The Broad Institute Genomics Platform"/>
            <consortium name="The Broad Institute Genome Sequencing Center for Infectious Disease"/>
            <person name="Wu L."/>
            <person name="Ma J."/>
        </authorList>
    </citation>
    <scope>NUCLEOTIDE SEQUENCE [LARGE SCALE GENOMIC DNA]</scope>
    <source>
        <strain evidence="3">CGMCC 1.12859</strain>
    </source>
</reference>
<sequence length="159" mass="16606">MIDSPAKRHWRMSLFLWVGLPFIAFVGIAKAAPDLVPAWKAQSGSGVIGTFTAAREVCSHGSCDFYGDWKAADGTAARTDVLLYDGPDSLRIGETAAARDSGAAGGVFSTGGGSSYLLVTAFAVGGLAAAIAWPVFLWRTWRSSRGRHTPSPESAEAAA</sequence>
<feature type="transmembrane region" description="Helical" evidence="1">
    <location>
        <begin position="116"/>
        <end position="138"/>
    </location>
</feature>
<keyword evidence="1" id="KW-1133">Transmembrane helix</keyword>
<evidence type="ECO:0000313" key="2">
    <source>
        <dbReference type="EMBL" id="MFC7178650.1"/>
    </source>
</evidence>
<keyword evidence="1" id="KW-0472">Membrane</keyword>
<protein>
    <recommendedName>
        <fullName evidence="4">Transmembrane protein</fullName>
    </recommendedName>
</protein>
<keyword evidence="3" id="KW-1185">Reference proteome</keyword>
<accession>A0ABW2FQS3</accession>
<keyword evidence="1" id="KW-0812">Transmembrane</keyword>
<dbReference type="Proteomes" id="UP001596435">
    <property type="component" value="Unassembled WGS sequence"/>
</dbReference>
<gene>
    <name evidence="2" type="ORF">ACFQMG_03610</name>
</gene>
<proteinExistence type="predicted"/>
<evidence type="ECO:0008006" key="4">
    <source>
        <dbReference type="Google" id="ProtNLM"/>
    </source>
</evidence>
<organism evidence="2 3">
    <name type="scientific">Kitasatospora paranensis</name>
    <dbReference type="NCBI Taxonomy" id="258053"/>
    <lineage>
        <taxon>Bacteria</taxon>
        <taxon>Bacillati</taxon>
        <taxon>Actinomycetota</taxon>
        <taxon>Actinomycetes</taxon>
        <taxon>Kitasatosporales</taxon>
        <taxon>Streptomycetaceae</taxon>
        <taxon>Kitasatospora</taxon>
    </lineage>
</organism>
<evidence type="ECO:0000256" key="1">
    <source>
        <dbReference type="SAM" id="Phobius"/>
    </source>
</evidence>
<dbReference type="EMBL" id="JBHTAJ010000005">
    <property type="protein sequence ID" value="MFC7178650.1"/>
    <property type="molecule type" value="Genomic_DNA"/>
</dbReference>
<name>A0ABW2FQS3_9ACTN</name>
<comment type="caution">
    <text evidence="2">The sequence shown here is derived from an EMBL/GenBank/DDBJ whole genome shotgun (WGS) entry which is preliminary data.</text>
</comment>